<dbReference type="EMBL" id="LR134405">
    <property type="protein sequence ID" value="VEH65720.1"/>
    <property type="molecule type" value="Genomic_DNA"/>
</dbReference>
<dbReference type="Proteomes" id="UP000278733">
    <property type="component" value="Chromosome"/>
</dbReference>
<name>A0A3S4TYI3_9PAST</name>
<sequence length="67" mass="7289">MTPKGEFYGGERPEIKVKSVTLTSDVVKDSKVVKQTDMTTISGTVSGDAKPGDTVKFKLVMKLSQRL</sequence>
<dbReference type="AlphaFoldDB" id="A0A3S4TYI3"/>
<protein>
    <submittedName>
        <fullName evidence="1">Uncharacterized protein</fullName>
    </submittedName>
</protein>
<reference evidence="1 2" key="1">
    <citation type="submission" date="2018-12" db="EMBL/GenBank/DDBJ databases">
        <authorList>
            <consortium name="Pathogen Informatics"/>
        </authorList>
    </citation>
    <scope>NUCLEOTIDE SEQUENCE [LARGE SCALE GENOMIC DNA]</scope>
    <source>
        <strain evidence="1 2">NCTC8284</strain>
    </source>
</reference>
<evidence type="ECO:0000313" key="2">
    <source>
        <dbReference type="Proteomes" id="UP000278733"/>
    </source>
</evidence>
<proteinExistence type="predicted"/>
<gene>
    <name evidence="1" type="ORF">NCTC8284_00867</name>
</gene>
<accession>A0A3S4TYI3</accession>
<organism evidence="1 2">
    <name type="scientific">Rodentibacter pneumotropicus</name>
    <dbReference type="NCBI Taxonomy" id="758"/>
    <lineage>
        <taxon>Bacteria</taxon>
        <taxon>Pseudomonadati</taxon>
        <taxon>Pseudomonadota</taxon>
        <taxon>Gammaproteobacteria</taxon>
        <taxon>Pasteurellales</taxon>
        <taxon>Pasteurellaceae</taxon>
        <taxon>Rodentibacter</taxon>
    </lineage>
</organism>
<evidence type="ECO:0000313" key="1">
    <source>
        <dbReference type="EMBL" id="VEH65720.1"/>
    </source>
</evidence>
<dbReference type="KEGG" id="rpne:NCTC8284_00867"/>